<reference evidence="8 9" key="1">
    <citation type="submission" date="2019-06" db="EMBL/GenBank/DDBJ databases">
        <title>Draft genomes of female and male turbot (Scophthalmus maximus).</title>
        <authorList>
            <person name="Xu H."/>
            <person name="Xu X.-W."/>
            <person name="Shao C."/>
            <person name="Chen S."/>
        </authorList>
    </citation>
    <scope>NUCLEOTIDE SEQUENCE [LARGE SCALE GENOMIC DNA]</scope>
    <source>
        <strain evidence="8">Ysfricsl-2016a</strain>
        <tissue evidence="8">Blood</tissue>
    </source>
</reference>
<dbReference type="SUPFAM" id="SSF50692">
    <property type="entry name" value="ADC-like"/>
    <property type="match status" value="1"/>
</dbReference>
<dbReference type="GO" id="GO:0030970">
    <property type="term" value="P:retrograde protein transport, ER to cytosol"/>
    <property type="evidence" value="ECO:0007669"/>
    <property type="project" value="TreeGrafter"/>
</dbReference>
<feature type="domain" description="SAM" evidence="7">
    <location>
        <begin position="277"/>
        <end position="325"/>
    </location>
</feature>
<feature type="compositionally biased region" description="Basic and acidic residues" evidence="6">
    <location>
        <begin position="80"/>
        <end position="90"/>
    </location>
</feature>
<dbReference type="Pfam" id="PF00004">
    <property type="entry name" value="AAA"/>
    <property type="match status" value="2"/>
</dbReference>
<comment type="caution">
    <text evidence="8">The sequence shown here is derived from an EMBL/GenBank/DDBJ whole genome shotgun (WGS) entry which is preliminary data.</text>
</comment>
<name>A0A6A4SY33_SCOMX</name>
<dbReference type="Gene3D" id="3.10.330.10">
    <property type="match status" value="1"/>
</dbReference>
<dbReference type="PROSITE" id="PS50105">
    <property type="entry name" value="SAM_DOMAIN"/>
    <property type="match status" value="1"/>
</dbReference>
<dbReference type="Gene3D" id="2.40.40.20">
    <property type="match status" value="1"/>
</dbReference>
<proteinExistence type="predicted"/>
<dbReference type="GO" id="GO:0005524">
    <property type="term" value="F:ATP binding"/>
    <property type="evidence" value="ECO:0007669"/>
    <property type="project" value="UniProtKB-KW"/>
</dbReference>
<evidence type="ECO:0000256" key="3">
    <source>
        <dbReference type="ARBA" id="ARBA00022741"/>
    </source>
</evidence>
<evidence type="ECO:0000313" key="9">
    <source>
        <dbReference type="Proteomes" id="UP000438429"/>
    </source>
</evidence>
<dbReference type="InterPro" id="IPR041569">
    <property type="entry name" value="AAA_lid_3"/>
</dbReference>
<dbReference type="FunFam" id="2.40.40.20:FF:000003">
    <property type="entry name" value="Transitional endoplasmic reticulum ATPase"/>
    <property type="match status" value="1"/>
</dbReference>
<dbReference type="InterPro" id="IPR056983">
    <property type="entry name" value="SAMD1-like_SHD"/>
</dbReference>
<evidence type="ECO:0000313" key="8">
    <source>
        <dbReference type="EMBL" id="KAF0037675.1"/>
    </source>
</evidence>
<evidence type="ECO:0000256" key="5">
    <source>
        <dbReference type="ARBA" id="ARBA00048883"/>
    </source>
</evidence>
<dbReference type="CDD" id="cd09583">
    <property type="entry name" value="SAM_Atherin-like"/>
    <property type="match status" value="1"/>
</dbReference>
<dbReference type="GO" id="GO:0034098">
    <property type="term" value="C:VCP-NPL4-UFD1 AAA ATPase complex"/>
    <property type="evidence" value="ECO:0007669"/>
    <property type="project" value="TreeGrafter"/>
</dbReference>
<dbReference type="Proteomes" id="UP000438429">
    <property type="component" value="Unassembled WGS sequence"/>
</dbReference>
<comment type="catalytic activity">
    <reaction evidence="5">
        <text>ATP + H2O = ADP + phosphate + H(+)</text>
        <dbReference type="Rhea" id="RHEA:13065"/>
        <dbReference type="ChEBI" id="CHEBI:15377"/>
        <dbReference type="ChEBI" id="CHEBI:15378"/>
        <dbReference type="ChEBI" id="CHEBI:30616"/>
        <dbReference type="ChEBI" id="CHEBI:43474"/>
        <dbReference type="ChEBI" id="CHEBI:456216"/>
        <dbReference type="EC" id="3.6.4.6"/>
    </reaction>
</comment>
<dbReference type="InterPro" id="IPR013761">
    <property type="entry name" value="SAM/pointed_sf"/>
</dbReference>
<dbReference type="InterPro" id="IPR027417">
    <property type="entry name" value="P-loop_NTPase"/>
</dbReference>
<dbReference type="PROSITE" id="PS00674">
    <property type="entry name" value="AAA"/>
    <property type="match status" value="1"/>
</dbReference>
<evidence type="ECO:0000256" key="1">
    <source>
        <dbReference type="ARBA" id="ARBA00012674"/>
    </source>
</evidence>
<keyword evidence="2" id="KW-0677">Repeat</keyword>
<dbReference type="FunFam" id="1.10.8.60:FF:000079">
    <property type="entry name" value="Cell division cycle protein 48 homologue"/>
    <property type="match status" value="1"/>
</dbReference>
<dbReference type="InterPro" id="IPR009010">
    <property type="entry name" value="Asp_de-COase-like_dom_sf"/>
</dbReference>
<dbReference type="Pfam" id="PF05676">
    <property type="entry name" value="NDUF_B7"/>
    <property type="match status" value="1"/>
</dbReference>
<dbReference type="InterPro" id="IPR008698">
    <property type="entry name" value="NDUB7"/>
</dbReference>
<dbReference type="InterPro" id="IPR050168">
    <property type="entry name" value="AAA_ATPase_domain"/>
</dbReference>
<dbReference type="GO" id="GO:0005829">
    <property type="term" value="C:cytosol"/>
    <property type="evidence" value="ECO:0007669"/>
    <property type="project" value="TreeGrafter"/>
</dbReference>
<dbReference type="Pfam" id="PF02359">
    <property type="entry name" value="CDC48_N"/>
    <property type="match status" value="1"/>
</dbReference>
<dbReference type="PANTHER" id="PTHR23077:SF63">
    <property type="entry name" value="TRANSITIONAL ENDOPLASMIC RETICULUM ATPASE"/>
    <property type="match status" value="1"/>
</dbReference>
<dbReference type="SUPFAM" id="SSF47769">
    <property type="entry name" value="SAM/Pointed domain"/>
    <property type="match status" value="1"/>
</dbReference>
<dbReference type="SMART" id="SM01073">
    <property type="entry name" value="CDC48_N"/>
    <property type="match status" value="1"/>
</dbReference>
<dbReference type="GO" id="GO:0097352">
    <property type="term" value="P:autophagosome maturation"/>
    <property type="evidence" value="ECO:0007669"/>
    <property type="project" value="TreeGrafter"/>
</dbReference>
<dbReference type="InterPro" id="IPR003959">
    <property type="entry name" value="ATPase_AAA_core"/>
</dbReference>
<dbReference type="GO" id="GO:0051228">
    <property type="term" value="P:mitotic spindle disassembly"/>
    <property type="evidence" value="ECO:0007669"/>
    <property type="project" value="TreeGrafter"/>
</dbReference>
<dbReference type="GO" id="GO:0016887">
    <property type="term" value="F:ATP hydrolysis activity"/>
    <property type="evidence" value="ECO:0007669"/>
    <property type="project" value="InterPro"/>
</dbReference>
<dbReference type="InterPro" id="IPR003593">
    <property type="entry name" value="AAA+_ATPase"/>
</dbReference>
<protein>
    <recommendedName>
        <fullName evidence="1">vesicle-fusing ATPase</fullName>
        <ecNumber evidence="1">3.6.4.6</ecNumber>
    </recommendedName>
</protein>
<accession>A0A6A4SY33</accession>
<dbReference type="Gene3D" id="3.40.50.300">
    <property type="entry name" value="P-loop containing nucleotide triphosphate hydrolases"/>
    <property type="match status" value="2"/>
</dbReference>
<evidence type="ECO:0000259" key="7">
    <source>
        <dbReference type="PROSITE" id="PS50105"/>
    </source>
</evidence>
<dbReference type="SMART" id="SM00454">
    <property type="entry name" value="SAM"/>
    <property type="match status" value="1"/>
</dbReference>
<dbReference type="PROSITE" id="PS51808">
    <property type="entry name" value="CHCH"/>
    <property type="match status" value="1"/>
</dbReference>
<dbReference type="Pfam" id="PF00536">
    <property type="entry name" value="SAM_1"/>
    <property type="match status" value="1"/>
</dbReference>
<gene>
    <name evidence="8" type="ORF">F2P81_010549</name>
</gene>
<dbReference type="EC" id="3.6.4.6" evidence="1"/>
<dbReference type="Gene3D" id="1.10.150.50">
    <property type="entry name" value="Transcription Factor, Ets-1"/>
    <property type="match status" value="1"/>
</dbReference>
<evidence type="ECO:0000256" key="6">
    <source>
        <dbReference type="SAM" id="MobiDB-lite"/>
    </source>
</evidence>
<dbReference type="PANTHER" id="PTHR23077">
    <property type="entry name" value="AAA-FAMILY ATPASE"/>
    <property type="match status" value="1"/>
</dbReference>
<dbReference type="SMART" id="SM00382">
    <property type="entry name" value="AAA"/>
    <property type="match status" value="2"/>
</dbReference>
<organism evidence="8 9">
    <name type="scientific">Scophthalmus maximus</name>
    <name type="common">Turbot</name>
    <name type="synonym">Psetta maxima</name>
    <dbReference type="NCBI Taxonomy" id="52904"/>
    <lineage>
        <taxon>Eukaryota</taxon>
        <taxon>Metazoa</taxon>
        <taxon>Chordata</taxon>
        <taxon>Craniata</taxon>
        <taxon>Vertebrata</taxon>
        <taxon>Euteleostomi</taxon>
        <taxon>Actinopterygii</taxon>
        <taxon>Neopterygii</taxon>
        <taxon>Teleostei</taxon>
        <taxon>Neoteleostei</taxon>
        <taxon>Acanthomorphata</taxon>
        <taxon>Carangaria</taxon>
        <taxon>Pleuronectiformes</taxon>
        <taxon>Pleuronectoidei</taxon>
        <taxon>Scophthalmidae</taxon>
        <taxon>Scophthalmus</taxon>
    </lineage>
</organism>
<dbReference type="AlphaFoldDB" id="A0A6A4SY33"/>
<evidence type="ECO:0000256" key="4">
    <source>
        <dbReference type="ARBA" id="ARBA00022840"/>
    </source>
</evidence>
<dbReference type="FunFam" id="3.40.50.300:FF:000018">
    <property type="entry name" value="Cell division control 48"/>
    <property type="match status" value="1"/>
</dbReference>
<dbReference type="Pfam" id="PF17862">
    <property type="entry name" value="AAA_lid_3"/>
    <property type="match status" value="2"/>
</dbReference>
<dbReference type="EMBL" id="VEVO01000009">
    <property type="protein sequence ID" value="KAF0037675.1"/>
    <property type="molecule type" value="Genomic_DNA"/>
</dbReference>
<sequence length="1069" mass="118882">MKPLGLKEILGYLSSQEQLSEEKLTRGKVKVVMEREVARGRLRRTRCGNITLPLRGAAAAAEGPMPENASAGRLVKNALQDRHTEEKENEPMETVSGEEERGEKEEEEEEGDPRMLDEEGGPSPVAMTTEPGLTEKPAEDTEIQAASEQESPHRQQQHGGEALSGMDPIPRTPSPPVQGPSLSQCDSALVEERDDLPDQLHMAAQTQIQLQYDRINHTSSGLSNSECKTEVGESSCLLTPTASPRDSGLSEEQGINGGVGSGGCMKSEGGSGSPVDWTVSDVVSYFTAAGFPEQAAAFSTQEIDGKSLLLMQRNDVLTGLSIRLGPALKIYERHVKGKMEELQLFRGDTVVLRGRKQRQTVCIALTDDTCGDKRIRMNRVTRSNLRVRLDDTIEGLTGSLYDVFLKPYFLEAYRPVHKGTKTPPPQTLLLFENSVHQRDKQFSIFMGAAVCTYLSPVLSGDVFLDEEESLNDIGYDDIGGCRKQLAQIKEMVELPLRHPGLFKAIGVKVSLTNTLTQSIYGPASFYSNTGYFCFLCQPPRGILLYGPAGTGKTLVARAVANETGAFFFLINGRFDREIDIGIPDTTGRLEILQIHTKNMKLSDDVDLERIGSGAHGHVGADLAALCSEAALQAIRKKMTVIDLEDESIDAELLNSLAVTMDDFQYPVEYPDKFLKFGMTPSRGVLFYGPPGCGKTLLAKAIANECQANFISIKGPEMLTMWFGESEANVRDVFDKARQAAPCILFFDELDSIAKSRGGGAGDAGGAADRVINQILTEMDGMSDKKNVFIIGATNRPDIIDSAILRPGRLDQLIYIPLPDKPSRTAVLNANLRKSPIARDVDLEYLSGITEGFSGADLTEICQRACKLAIREAIEAEIKAERQKQNRPGIPMDEDFDPVPEIRKDHFEEAMRFARRSVSDNDIRKYEMFAQTLQQSRGLGNFSRSSTTMGAHLARRYITETDTEPDPARKYEFDPQLGFDERKEREMVANQEQMNLAQLPLEQRDYCAHHLLKLMKCKRDNWPNFLACKHERHDWDYCEHQDYVMRMKEYERERRLQLRKKRIEAQAEAA</sequence>
<feature type="region of interest" description="Disordered" evidence="6">
    <location>
        <begin position="80"/>
        <end position="183"/>
    </location>
</feature>
<dbReference type="SUPFAM" id="SSF52540">
    <property type="entry name" value="P-loop containing nucleoside triphosphate hydrolases"/>
    <property type="match status" value="2"/>
</dbReference>
<evidence type="ECO:0000256" key="2">
    <source>
        <dbReference type="ARBA" id="ARBA00022737"/>
    </source>
</evidence>
<dbReference type="InterPro" id="IPR003960">
    <property type="entry name" value="ATPase_AAA_CS"/>
</dbReference>
<keyword evidence="3" id="KW-0547">Nucleotide-binding</keyword>
<dbReference type="GO" id="GO:0005634">
    <property type="term" value="C:nucleus"/>
    <property type="evidence" value="ECO:0007669"/>
    <property type="project" value="TreeGrafter"/>
</dbReference>
<dbReference type="InterPro" id="IPR001660">
    <property type="entry name" value="SAM"/>
</dbReference>
<dbReference type="GO" id="GO:0005739">
    <property type="term" value="C:mitochondrion"/>
    <property type="evidence" value="ECO:0007669"/>
    <property type="project" value="InterPro"/>
</dbReference>
<dbReference type="GO" id="GO:0031593">
    <property type="term" value="F:polyubiquitin modification-dependent protein binding"/>
    <property type="evidence" value="ECO:0007669"/>
    <property type="project" value="TreeGrafter"/>
</dbReference>
<keyword evidence="4" id="KW-0067">ATP-binding</keyword>
<dbReference type="InterPro" id="IPR003338">
    <property type="entry name" value="CDC4_N-term_subdom"/>
</dbReference>
<dbReference type="Pfam" id="PF24971">
    <property type="entry name" value="SAMD1_SHD"/>
    <property type="match status" value="1"/>
</dbReference>
<dbReference type="Gene3D" id="1.10.8.60">
    <property type="match status" value="2"/>
</dbReference>
<feature type="region of interest" description="Disordered" evidence="6">
    <location>
        <begin position="240"/>
        <end position="272"/>
    </location>
</feature>